<accession>A0A517LR81</accession>
<name>A0A517LR81_9PEZI</name>
<evidence type="ECO:0000256" key="1">
    <source>
        <dbReference type="SAM" id="MobiDB-lite"/>
    </source>
</evidence>
<keyword evidence="3" id="KW-1185">Reference proteome</keyword>
<dbReference type="AlphaFoldDB" id="A0A517LR81"/>
<feature type="compositionally biased region" description="Low complexity" evidence="1">
    <location>
        <begin position="94"/>
        <end position="107"/>
    </location>
</feature>
<organism evidence="2 3">
    <name type="scientific">Venturia effusa</name>
    <dbReference type="NCBI Taxonomy" id="50376"/>
    <lineage>
        <taxon>Eukaryota</taxon>
        <taxon>Fungi</taxon>
        <taxon>Dikarya</taxon>
        <taxon>Ascomycota</taxon>
        <taxon>Pezizomycotina</taxon>
        <taxon>Dothideomycetes</taxon>
        <taxon>Pleosporomycetidae</taxon>
        <taxon>Venturiales</taxon>
        <taxon>Venturiaceae</taxon>
        <taxon>Venturia</taxon>
    </lineage>
</organism>
<proteinExistence type="predicted"/>
<evidence type="ECO:0000313" key="2">
    <source>
        <dbReference type="EMBL" id="QDS78152.1"/>
    </source>
</evidence>
<dbReference type="EMBL" id="CP042203">
    <property type="protein sequence ID" value="QDS78152.1"/>
    <property type="molecule type" value="Genomic_DNA"/>
</dbReference>
<protein>
    <submittedName>
        <fullName evidence="2">Uncharacterized protein</fullName>
    </submittedName>
</protein>
<evidence type="ECO:0000313" key="3">
    <source>
        <dbReference type="Proteomes" id="UP000316270"/>
    </source>
</evidence>
<sequence>MGLMDRLQAKMELHRIEDRYVKRANRNAYSSDAQYINGEYVYKCRQPVDSPPSRSSKGPTSSKPSKPSSSSSCSKPKNLESSTSRFSDSRDSNRTTSSRATGRSRSTIKWGMFS</sequence>
<dbReference type="Proteomes" id="UP000316270">
    <property type="component" value="Chromosome 19"/>
</dbReference>
<dbReference type="OrthoDB" id="5285218at2759"/>
<feature type="compositionally biased region" description="Low complexity" evidence="1">
    <location>
        <begin position="51"/>
        <end position="86"/>
    </location>
</feature>
<gene>
    <name evidence="2" type="ORF">FKW77_004895</name>
</gene>
<reference evidence="2 3" key="1">
    <citation type="submission" date="2019-07" db="EMBL/GenBank/DDBJ databases">
        <title>Finished genome of Venturia effusa.</title>
        <authorList>
            <person name="Young C.A."/>
            <person name="Cox M.P."/>
            <person name="Ganley A.R.D."/>
            <person name="David W.J."/>
        </authorList>
    </citation>
    <scope>NUCLEOTIDE SEQUENCE [LARGE SCALE GENOMIC DNA]</scope>
    <source>
        <strain evidence="3">albino</strain>
    </source>
</reference>
<feature type="region of interest" description="Disordered" evidence="1">
    <location>
        <begin position="44"/>
        <end position="114"/>
    </location>
</feature>